<sequence>MMLPRGLVVSCQARADNPLHGPHFMGAMALAARDGGAVAIRANGPDDIAAVRAAGLPVIGIHKVFSSDYPVYITPDFAAAEAIVAAGAGIVALDCTERPRDGEHPGVLVRRIRDELGAEVFADVSTFEEGLKAAEWGADYVATTLSGYTEATQPKPDAPDLALLEALTNRLEVPVVAEGRYNTPERVAEAFALGAHAVVVGTMITNPREITRMFVQEGVPR</sequence>
<dbReference type="InterPro" id="IPR011060">
    <property type="entry name" value="RibuloseP-bd_barrel"/>
</dbReference>
<reference evidence="7 8" key="1">
    <citation type="submission" date="2021-08" db="EMBL/GenBank/DDBJ databases">
        <title>Devosia salina sp. nov., isolated from the South China Sea sediment.</title>
        <authorList>
            <person name="Zhou Z."/>
        </authorList>
    </citation>
    <scope>NUCLEOTIDE SEQUENCE [LARGE SCALE GENOMIC DNA]</scope>
    <source>
        <strain evidence="7 8">SCS-3</strain>
    </source>
</reference>
<dbReference type="Pfam" id="PF04131">
    <property type="entry name" value="NanE"/>
    <property type="match status" value="1"/>
</dbReference>
<evidence type="ECO:0000256" key="2">
    <source>
        <dbReference type="ARBA" id="ARBA00002147"/>
    </source>
</evidence>
<evidence type="ECO:0000256" key="4">
    <source>
        <dbReference type="ARBA" id="ARBA00013180"/>
    </source>
</evidence>
<dbReference type="PANTHER" id="PTHR36204">
    <property type="entry name" value="N-ACETYLMANNOSAMINE-6-PHOSPHATE 2-EPIMERASE-RELATED"/>
    <property type="match status" value="1"/>
</dbReference>
<accession>A0ABX8WH48</accession>
<keyword evidence="5" id="KW-0413">Isomerase</keyword>
<dbReference type="EMBL" id="CP080590">
    <property type="protein sequence ID" value="QYO78194.1"/>
    <property type="molecule type" value="Genomic_DNA"/>
</dbReference>
<gene>
    <name evidence="7" type="ORF">K1X15_06440</name>
</gene>
<protein>
    <recommendedName>
        <fullName evidence="4">N-acylglucosamine-6-phosphate 2-epimerase</fullName>
        <ecNumber evidence="4">5.1.3.9</ecNumber>
    </recommendedName>
</protein>
<evidence type="ECO:0000256" key="6">
    <source>
        <dbReference type="ARBA" id="ARBA00023277"/>
    </source>
</evidence>
<dbReference type="InterPro" id="IPR013785">
    <property type="entry name" value="Aldolase_TIM"/>
</dbReference>
<dbReference type="SUPFAM" id="SSF51366">
    <property type="entry name" value="Ribulose-phoshate binding barrel"/>
    <property type="match status" value="1"/>
</dbReference>
<proteinExistence type="predicted"/>
<dbReference type="EC" id="5.1.3.9" evidence="4"/>
<keyword evidence="8" id="KW-1185">Reference proteome</keyword>
<comment type="pathway">
    <text evidence="3">Amino-sugar metabolism; N-acetylneuraminate degradation; D-fructose 6-phosphate from N-acetylneuraminate: step 3/5.</text>
</comment>
<evidence type="ECO:0000256" key="5">
    <source>
        <dbReference type="ARBA" id="ARBA00023235"/>
    </source>
</evidence>
<dbReference type="InterPro" id="IPR007260">
    <property type="entry name" value="NanE"/>
</dbReference>
<dbReference type="RefSeq" id="WP_220306673.1">
    <property type="nucleotide sequence ID" value="NZ_CP080590.1"/>
</dbReference>
<keyword evidence="6" id="KW-0119">Carbohydrate metabolism</keyword>
<evidence type="ECO:0000256" key="1">
    <source>
        <dbReference type="ARBA" id="ARBA00000056"/>
    </source>
</evidence>
<evidence type="ECO:0000313" key="8">
    <source>
        <dbReference type="Proteomes" id="UP000825799"/>
    </source>
</evidence>
<organism evidence="7 8">
    <name type="scientific">Devosia salina</name>
    <dbReference type="NCBI Taxonomy" id="2860336"/>
    <lineage>
        <taxon>Bacteria</taxon>
        <taxon>Pseudomonadati</taxon>
        <taxon>Pseudomonadota</taxon>
        <taxon>Alphaproteobacteria</taxon>
        <taxon>Hyphomicrobiales</taxon>
        <taxon>Devosiaceae</taxon>
        <taxon>Devosia</taxon>
    </lineage>
</organism>
<dbReference type="PANTHER" id="PTHR36204:SF1">
    <property type="entry name" value="N-ACETYLMANNOSAMINE-6-PHOSPHATE 2-EPIMERASE-RELATED"/>
    <property type="match status" value="1"/>
</dbReference>
<dbReference type="Gene3D" id="3.20.20.70">
    <property type="entry name" value="Aldolase class I"/>
    <property type="match status" value="1"/>
</dbReference>
<comment type="function">
    <text evidence="2">Converts N-acetylmannosamine-6-phosphate (ManNAc-6-P) to N-acetylglucosamine-6-phosphate (GlcNAc-6-P).</text>
</comment>
<dbReference type="CDD" id="cd04729">
    <property type="entry name" value="NanE"/>
    <property type="match status" value="1"/>
</dbReference>
<dbReference type="Proteomes" id="UP000825799">
    <property type="component" value="Chromosome"/>
</dbReference>
<evidence type="ECO:0000313" key="7">
    <source>
        <dbReference type="EMBL" id="QYO78194.1"/>
    </source>
</evidence>
<name>A0ABX8WH48_9HYPH</name>
<dbReference type="NCBIfam" id="NF002231">
    <property type="entry name" value="PRK01130.1"/>
    <property type="match status" value="1"/>
</dbReference>
<evidence type="ECO:0000256" key="3">
    <source>
        <dbReference type="ARBA" id="ARBA00005081"/>
    </source>
</evidence>
<comment type="catalytic activity">
    <reaction evidence="1">
        <text>an N-acyl-D-glucosamine 6-phosphate = an N-acyl-D-mannosamine 6-phosphate</text>
        <dbReference type="Rhea" id="RHEA:23932"/>
        <dbReference type="ChEBI" id="CHEBI:57599"/>
        <dbReference type="ChEBI" id="CHEBI:57666"/>
        <dbReference type="EC" id="5.1.3.9"/>
    </reaction>
</comment>